<sequence>MIKTKPGPAPGFFVLPPGNPGEHPYPAQASTCTTCTTCTSFIDLLTCTTSLSI</sequence>
<organism evidence="1 2">
    <name type="scientific">Pseudomonas asturiensis</name>
    <dbReference type="NCBI Taxonomy" id="1190415"/>
    <lineage>
        <taxon>Bacteria</taxon>
        <taxon>Pseudomonadati</taxon>
        <taxon>Pseudomonadota</taxon>
        <taxon>Gammaproteobacteria</taxon>
        <taxon>Pseudomonadales</taxon>
        <taxon>Pseudomonadaceae</taxon>
        <taxon>Pseudomonas</taxon>
    </lineage>
</organism>
<keyword evidence="2" id="KW-1185">Reference proteome</keyword>
<reference evidence="1 2" key="1">
    <citation type="journal article" date="2014" name="Genome Announc.">
        <title>Draft Genome Sequences of a Phylogenetically Diverse Suite of Pseudomonas syringae Strains from Multiple Source Populations.</title>
        <authorList>
            <person name="Baltrus D.A."/>
            <person name="Yourstone S."/>
            <person name="Lind A."/>
            <person name="Guilbaud C."/>
            <person name="Sands D.C."/>
            <person name="Jones C.D."/>
            <person name="Morris C.E."/>
            <person name="Dangl J.L."/>
        </authorList>
    </citation>
    <scope>NUCLEOTIDE SEQUENCE [LARGE SCALE GENOMIC DNA]</scope>
    <source>
        <strain evidence="1 2">CC1524</strain>
    </source>
</reference>
<evidence type="ECO:0000313" key="2">
    <source>
        <dbReference type="Proteomes" id="UP000464644"/>
    </source>
</evidence>
<accession>A0ABX6HD89</accession>
<proteinExistence type="predicted"/>
<gene>
    <name evidence="1" type="ORF">N015_13165</name>
</gene>
<dbReference type="Proteomes" id="UP000464644">
    <property type="component" value="Chromosome"/>
</dbReference>
<dbReference type="EMBL" id="CP047265">
    <property type="protein sequence ID" value="QHF03304.1"/>
    <property type="molecule type" value="Genomic_DNA"/>
</dbReference>
<name>A0ABX6HD89_9PSED</name>
<dbReference type="RefSeq" id="WP_159372185.1">
    <property type="nucleotide sequence ID" value="NZ_CP047265.1"/>
</dbReference>
<evidence type="ECO:0000313" key="1">
    <source>
        <dbReference type="EMBL" id="QHF03304.1"/>
    </source>
</evidence>
<protein>
    <submittedName>
        <fullName evidence="1">Uncharacterized protein</fullName>
    </submittedName>
</protein>